<dbReference type="AlphaFoldDB" id="A0A1I7YBC4"/>
<dbReference type="Proteomes" id="UP000095287">
    <property type="component" value="Unplaced"/>
</dbReference>
<proteinExistence type="predicted"/>
<evidence type="ECO:0000313" key="2">
    <source>
        <dbReference type="Proteomes" id="UP000095287"/>
    </source>
</evidence>
<keyword evidence="2" id="KW-1185">Reference proteome</keyword>
<organism evidence="2 3">
    <name type="scientific">Steinernema glaseri</name>
    <dbReference type="NCBI Taxonomy" id="37863"/>
    <lineage>
        <taxon>Eukaryota</taxon>
        <taxon>Metazoa</taxon>
        <taxon>Ecdysozoa</taxon>
        <taxon>Nematoda</taxon>
        <taxon>Chromadorea</taxon>
        <taxon>Rhabditida</taxon>
        <taxon>Tylenchina</taxon>
        <taxon>Panagrolaimomorpha</taxon>
        <taxon>Strongyloidoidea</taxon>
        <taxon>Steinernematidae</taxon>
        <taxon>Steinernema</taxon>
    </lineage>
</organism>
<dbReference type="WBParaSite" id="L893_g1439.t1">
    <property type="protein sequence ID" value="L893_g1439.t1"/>
    <property type="gene ID" value="L893_g1439"/>
</dbReference>
<accession>A0A1I7YBC4</accession>
<sequence length="266" mass="29075">MEIRTRRESRKRLSLPAAYGSSRLRGSEASAGGSFDRRVAIDFVEGRETRAPEAPEVPDNRRAVVGMEIGPFLTRYRGRLDIGYGSKTWLASCRRTKKLVDSMIYNRFKTQNPGAPGGPGGSDGALEQKGLYRPNWRLFAVFRINQLGKDVSGRKSVQKYELHSIGGSLMDPCGGGALHLQEVINSLGVASDDPLLNRVSSFKSSNLKTPGRGSSEANRGAPEGHVRRAGMSKKWPQGCRSLRQRSSMKHAPTGDLSAAFVVSKEQ</sequence>
<protein>
    <submittedName>
        <fullName evidence="3">Uncharacterized protein</fullName>
    </submittedName>
</protein>
<feature type="region of interest" description="Disordered" evidence="1">
    <location>
        <begin position="202"/>
        <end position="254"/>
    </location>
</feature>
<reference evidence="3" key="1">
    <citation type="submission" date="2016-11" db="UniProtKB">
        <authorList>
            <consortium name="WormBaseParasite"/>
        </authorList>
    </citation>
    <scope>IDENTIFICATION</scope>
</reference>
<name>A0A1I7YBC4_9BILA</name>
<evidence type="ECO:0000256" key="1">
    <source>
        <dbReference type="SAM" id="MobiDB-lite"/>
    </source>
</evidence>
<evidence type="ECO:0000313" key="3">
    <source>
        <dbReference type="WBParaSite" id="L893_g1439.t1"/>
    </source>
</evidence>